<reference evidence="2" key="1">
    <citation type="journal article" date="2020" name="Stud. Mycol.">
        <title>101 Dothideomycetes genomes: A test case for predicting lifestyles and emergence of pathogens.</title>
        <authorList>
            <person name="Haridas S."/>
            <person name="Albert R."/>
            <person name="Binder M."/>
            <person name="Bloem J."/>
            <person name="LaButti K."/>
            <person name="Salamov A."/>
            <person name="Andreopoulos B."/>
            <person name="Baker S."/>
            <person name="Barry K."/>
            <person name="Bills G."/>
            <person name="Bluhm B."/>
            <person name="Cannon C."/>
            <person name="Castanera R."/>
            <person name="Culley D."/>
            <person name="Daum C."/>
            <person name="Ezra D."/>
            <person name="Gonzalez J."/>
            <person name="Henrissat B."/>
            <person name="Kuo A."/>
            <person name="Liang C."/>
            <person name="Lipzen A."/>
            <person name="Lutzoni F."/>
            <person name="Magnuson J."/>
            <person name="Mondo S."/>
            <person name="Nolan M."/>
            <person name="Ohm R."/>
            <person name="Pangilinan J."/>
            <person name="Park H.-J."/>
            <person name="Ramirez L."/>
            <person name="Alfaro M."/>
            <person name="Sun H."/>
            <person name="Tritt A."/>
            <person name="Yoshinaga Y."/>
            <person name="Zwiers L.-H."/>
            <person name="Turgeon B."/>
            <person name="Goodwin S."/>
            <person name="Spatafora J."/>
            <person name="Crous P."/>
            <person name="Grigoriev I."/>
        </authorList>
    </citation>
    <scope>NUCLEOTIDE SEQUENCE [LARGE SCALE GENOMIC DNA]</scope>
    <source>
        <strain evidence="2">CBS 304.66</strain>
    </source>
</reference>
<evidence type="ECO:0000313" key="2">
    <source>
        <dbReference type="Proteomes" id="UP000800093"/>
    </source>
</evidence>
<keyword evidence="2" id="KW-1185">Reference proteome</keyword>
<comment type="caution">
    <text evidence="1">The sequence shown here is derived from an EMBL/GenBank/DDBJ whole genome shotgun (WGS) entry which is preliminary data.</text>
</comment>
<protein>
    <submittedName>
        <fullName evidence="1">Uncharacterized protein</fullName>
    </submittedName>
</protein>
<dbReference type="AlphaFoldDB" id="A0A9P4K776"/>
<sequence length="85" mass="9490">MDGLEFKDLPATRAPQFCLYVAAAVAMLCGNAYNATNCGANIRQRTPLHFEGCQGAVGPWKLRWCCGAICQKKQYCLNWTIPWFS</sequence>
<gene>
    <name evidence="1" type="ORF">CC78DRAFT_322095</name>
</gene>
<dbReference type="EMBL" id="ML986642">
    <property type="protein sequence ID" value="KAF2262263.1"/>
    <property type="molecule type" value="Genomic_DNA"/>
</dbReference>
<accession>A0A9P4K776</accession>
<proteinExistence type="predicted"/>
<evidence type="ECO:0000313" key="1">
    <source>
        <dbReference type="EMBL" id="KAF2262263.1"/>
    </source>
</evidence>
<name>A0A9P4K776_9PLEO</name>
<dbReference type="Proteomes" id="UP000800093">
    <property type="component" value="Unassembled WGS sequence"/>
</dbReference>
<organism evidence="1 2">
    <name type="scientific">Lojkania enalia</name>
    <dbReference type="NCBI Taxonomy" id="147567"/>
    <lineage>
        <taxon>Eukaryota</taxon>
        <taxon>Fungi</taxon>
        <taxon>Dikarya</taxon>
        <taxon>Ascomycota</taxon>
        <taxon>Pezizomycotina</taxon>
        <taxon>Dothideomycetes</taxon>
        <taxon>Pleosporomycetidae</taxon>
        <taxon>Pleosporales</taxon>
        <taxon>Pleosporales incertae sedis</taxon>
        <taxon>Lojkania</taxon>
    </lineage>
</organism>